<name>A0A7X0IDF7_9ACTN</name>
<dbReference type="InterPro" id="IPR006764">
    <property type="entry name" value="SAM_dep_MeTrfase_SAV2177_type"/>
</dbReference>
<dbReference type="Pfam" id="PF04672">
    <property type="entry name" value="Methyltransf_19"/>
    <property type="match status" value="1"/>
</dbReference>
<comment type="caution">
    <text evidence="1">The sequence shown here is derived from an EMBL/GenBank/DDBJ whole genome shotgun (WGS) entry which is preliminary data.</text>
</comment>
<keyword evidence="1" id="KW-0489">Methyltransferase</keyword>
<dbReference type="AlphaFoldDB" id="A0A7X0IDF7"/>
<dbReference type="SUPFAM" id="SSF53335">
    <property type="entry name" value="S-adenosyl-L-methionine-dependent methyltransferases"/>
    <property type="match status" value="1"/>
</dbReference>
<dbReference type="Gene3D" id="3.40.50.150">
    <property type="entry name" value="Vaccinia Virus protein VP39"/>
    <property type="match status" value="1"/>
</dbReference>
<protein>
    <submittedName>
        <fullName evidence="1">O-methyltransferase involved in polyketide biosynthesis</fullName>
    </submittedName>
</protein>
<dbReference type="GO" id="GO:0032259">
    <property type="term" value="P:methylation"/>
    <property type="evidence" value="ECO:0007669"/>
    <property type="project" value="UniProtKB-KW"/>
</dbReference>
<sequence length="273" mass="29737">MDVTRAERLGFDPTIPSYARMFDYFMGGKDNFAADREAARHMLDIAPELPLMCREGRRHLARVVRHLTSVGVRQFLDLGCGLPTTGNVHEVAQAAAPGSRVVYVDNDPVVALHSEALLENTADTVVIEADLRDHEYILGHPRVKGLIDLARPVAVLLHFTLLMVTDDDEAAEAVAGYRDAVVPGSHIAVAHSVSDPKPEATAELAKIYKGSGAAEGVRRSQLRTKADVERFFDGLRLVEPGVVYIPHWRPEPGESLPAPETVWAVGGVGVVER</sequence>
<accession>A0A7X0IDF7</accession>
<evidence type="ECO:0000313" key="2">
    <source>
        <dbReference type="Proteomes" id="UP000555564"/>
    </source>
</evidence>
<proteinExistence type="predicted"/>
<dbReference type="RefSeq" id="WP_184980648.1">
    <property type="nucleotide sequence ID" value="NZ_BAAALO010000005.1"/>
</dbReference>
<keyword evidence="2" id="KW-1185">Reference proteome</keyword>
<evidence type="ECO:0000313" key="1">
    <source>
        <dbReference type="EMBL" id="MBB6473116.1"/>
    </source>
</evidence>
<keyword evidence="1" id="KW-0808">Transferase</keyword>
<dbReference type="PIRSF" id="PIRSF017393">
    <property type="entry name" value="MTase_SAV2177"/>
    <property type="match status" value="1"/>
</dbReference>
<dbReference type="Proteomes" id="UP000555564">
    <property type="component" value="Unassembled WGS sequence"/>
</dbReference>
<dbReference type="InterPro" id="IPR029063">
    <property type="entry name" value="SAM-dependent_MTases_sf"/>
</dbReference>
<dbReference type="GO" id="GO:0008168">
    <property type="term" value="F:methyltransferase activity"/>
    <property type="evidence" value="ECO:0007669"/>
    <property type="project" value="UniProtKB-KW"/>
</dbReference>
<organism evidence="1 2">
    <name type="scientific">Sphaerisporangium rubeum</name>
    <dbReference type="NCBI Taxonomy" id="321317"/>
    <lineage>
        <taxon>Bacteria</taxon>
        <taxon>Bacillati</taxon>
        <taxon>Actinomycetota</taxon>
        <taxon>Actinomycetes</taxon>
        <taxon>Streptosporangiales</taxon>
        <taxon>Streptosporangiaceae</taxon>
        <taxon>Sphaerisporangium</taxon>
    </lineage>
</organism>
<dbReference type="EMBL" id="JACHIU010000001">
    <property type="protein sequence ID" value="MBB6473116.1"/>
    <property type="molecule type" value="Genomic_DNA"/>
</dbReference>
<gene>
    <name evidence="1" type="ORF">BJ992_002547</name>
</gene>
<reference evidence="1 2" key="1">
    <citation type="submission" date="2020-08" db="EMBL/GenBank/DDBJ databases">
        <title>Sequencing the genomes of 1000 actinobacteria strains.</title>
        <authorList>
            <person name="Klenk H.-P."/>
        </authorList>
    </citation>
    <scope>NUCLEOTIDE SEQUENCE [LARGE SCALE GENOMIC DNA]</scope>
    <source>
        <strain evidence="1 2">DSM 44936</strain>
    </source>
</reference>